<evidence type="ECO:0000313" key="1">
    <source>
        <dbReference type="EMBL" id="KAG1768594.1"/>
    </source>
</evidence>
<protein>
    <submittedName>
        <fullName evidence="1">Uncharacterized protein</fullName>
    </submittedName>
</protein>
<gene>
    <name evidence="1" type="ORF">EV702DRAFT_1049975</name>
</gene>
<dbReference type="Proteomes" id="UP000714275">
    <property type="component" value="Unassembled WGS sequence"/>
</dbReference>
<accession>A0A9P6ZJ60</accession>
<dbReference type="AlphaFoldDB" id="A0A9P6ZJ60"/>
<keyword evidence="2" id="KW-1185">Reference proteome</keyword>
<name>A0A9P6ZJ60_9AGAM</name>
<dbReference type="EMBL" id="JABBWD010000078">
    <property type="protein sequence ID" value="KAG1768594.1"/>
    <property type="molecule type" value="Genomic_DNA"/>
</dbReference>
<sequence length="288" mass="31871">MFNILRHNSSSLIGGETDFPDVNYSLFESEGGDHSDLALEAAKAKWKVCEAEKHLADCILEHQAILLNLWRSHVEAANCRLSNADLNVGHMHMERKKNGIAAFTLSDSGLVIIADNLLSELFIFVNNPSRIKILFILLVQWYYLQRARTAILTSLFDLEYYLYVTGPTWYWTGFLKTGCNSLSYGLATKVNQSLRVWSGLVYAKKGKKTGEGSIIQMWPRMGNIHQQKNGSKVRCMHVKIASEGPGLLCKSTFTDLEIVDVTQVSISIMGAVVGVILAGAIEGVGKAS</sequence>
<comment type="caution">
    <text evidence="1">The sequence shown here is derived from an EMBL/GenBank/DDBJ whole genome shotgun (WGS) entry which is preliminary data.</text>
</comment>
<dbReference type="OrthoDB" id="2682627at2759"/>
<evidence type="ECO:0000313" key="2">
    <source>
        <dbReference type="Proteomes" id="UP000714275"/>
    </source>
</evidence>
<proteinExistence type="predicted"/>
<reference evidence="1" key="1">
    <citation type="journal article" date="2020" name="New Phytol.">
        <title>Comparative genomics reveals dynamic genome evolution in host specialist ectomycorrhizal fungi.</title>
        <authorList>
            <person name="Lofgren L.A."/>
            <person name="Nguyen N.H."/>
            <person name="Vilgalys R."/>
            <person name="Ruytinx J."/>
            <person name="Liao H.L."/>
            <person name="Branco S."/>
            <person name="Kuo A."/>
            <person name="LaButti K."/>
            <person name="Lipzen A."/>
            <person name="Andreopoulos W."/>
            <person name="Pangilinan J."/>
            <person name="Riley R."/>
            <person name="Hundley H."/>
            <person name="Na H."/>
            <person name="Barry K."/>
            <person name="Grigoriev I.V."/>
            <person name="Stajich J.E."/>
            <person name="Kennedy P.G."/>
        </authorList>
    </citation>
    <scope>NUCLEOTIDE SEQUENCE</scope>
    <source>
        <strain evidence="1">DOB743</strain>
    </source>
</reference>
<organism evidence="1 2">
    <name type="scientific">Suillus placidus</name>
    <dbReference type="NCBI Taxonomy" id="48579"/>
    <lineage>
        <taxon>Eukaryota</taxon>
        <taxon>Fungi</taxon>
        <taxon>Dikarya</taxon>
        <taxon>Basidiomycota</taxon>
        <taxon>Agaricomycotina</taxon>
        <taxon>Agaricomycetes</taxon>
        <taxon>Agaricomycetidae</taxon>
        <taxon>Boletales</taxon>
        <taxon>Suillineae</taxon>
        <taxon>Suillaceae</taxon>
        <taxon>Suillus</taxon>
    </lineage>
</organism>